<dbReference type="OrthoDB" id="1689029at2759"/>
<dbReference type="EMBL" id="JAPEIS010000012">
    <property type="protein sequence ID" value="KAJ8061280.1"/>
    <property type="molecule type" value="Genomic_DNA"/>
</dbReference>
<protein>
    <submittedName>
        <fullName evidence="1">Uncharacterized protein</fullName>
    </submittedName>
</protein>
<comment type="caution">
    <text evidence="1">The sequence shown here is derived from an EMBL/GenBank/DDBJ whole genome shotgun (WGS) entry which is preliminary data.</text>
</comment>
<proteinExistence type="predicted"/>
<name>A0A9X0AEC7_9HELO</name>
<evidence type="ECO:0000313" key="2">
    <source>
        <dbReference type="Proteomes" id="UP001152300"/>
    </source>
</evidence>
<dbReference type="AlphaFoldDB" id="A0A9X0AEC7"/>
<dbReference type="Proteomes" id="UP001152300">
    <property type="component" value="Unassembled WGS sequence"/>
</dbReference>
<reference evidence="1" key="1">
    <citation type="submission" date="2022-11" db="EMBL/GenBank/DDBJ databases">
        <title>Genome Resource of Sclerotinia nivalis Strain SnTB1, a Plant Pathogen Isolated from American Ginseng.</title>
        <authorList>
            <person name="Fan S."/>
        </authorList>
    </citation>
    <scope>NUCLEOTIDE SEQUENCE</scope>
    <source>
        <strain evidence="1">SnTB1</strain>
    </source>
</reference>
<accession>A0A9X0AEC7</accession>
<evidence type="ECO:0000313" key="1">
    <source>
        <dbReference type="EMBL" id="KAJ8061280.1"/>
    </source>
</evidence>
<keyword evidence="2" id="KW-1185">Reference proteome</keyword>
<sequence>MNGEEDTEVMMWCIIRVLGEGFFDVIPEIFKFSHFLISSYLTQTLPIAAPNISSNVSLQISNSKFQIPIFPNHYLYTDPYLLKPNPTTQDIITPSRQNIRFFPSLQYLGRHRICRIRSYNIKSNQRIYIQIDIS</sequence>
<organism evidence="1 2">
    <name type="scientific">Sclerotinia nivalis</name>
    <dbReference type="NCBI Taxonomy" id="352851"/>
    <lineage>
        <taxon>Eukaryota</taxon>
        <taxon>Fungi</taxon>
        <taxon>Dikarya</taxon>
        <taxon>Ascomycota</taxon>
        <taxon>Pezizomycotina</taxon>
        <taxon>Leotiomycetes</taxon>
        <taxon>Helotiales</taxon>
        <taxon>Sclerotiniaceae</taxon>
        <taxon>Sclerotinia</taxon>
    </lineage>
</organism>
<gene>
    <name evidence="1" type="ORF">OCU04_010344</name>
</gene>